<name>A0ABD3VGW5_SINWO</name>
<dbReference type="AlphaFoldDB" id="A0ABD3VGW5"/>
<dbReference type="PROSITE" id="PS50825">
    <property type="entry name" value="HYR"/>
    <property type="match status" value="1"/>
</dbReference>
<keyword evidence="2" id="KW-0472">Membrane</keyword>
<dbReference type="Pfam" id="PF07699">
    <property type="entry name" value="Ephrin_rec_like"/>
    <property type="match status" value="1"/>
</dbReference>
<protein>
    <recommendedName>
        <fullName evidence="3">HYR domain-containing protein</fullName>
    </recommendedName>
</protein>
<dbReference type="PANTHER" id="PTHR24273">
    <property type="entry name" value="FI04643P-RELATED"/>
    <property type="match status" value="1"/>
</dbReference>
<dbReference type="Gene3D" id="2.10.50.10">
    <property type="entry name" value="Tumor Necrosis Factor Receptor, subunit A, domain 2"/>
    <property type="match status" value="1"/>
</dbReference>
<dbReference type="SMART" id="SM01411">
    <property type="entry name" value="Ephrin_rec_like"/>
    <property type="match status" value="1"/>
</dbReference>
<keyword evidence="2" id="KW-1133">Transmembrane helix</keyword>
<evidence type="ECO:0000313" key="5">
    <source>
        <dbReference type="Proteomes" id="UP001634394"/>
    </source>
</evidence>
<comment type="caution">
    <text evidence="4">The sequence shown here is derived from an EMBL/GenBank/DDBJ whole genome shotgun (WGS) entry which is preliminary data.</text>
</comment>
<accession>A0ABD3VGW5</accession>
<sequence>MFQMQNLGQSDLKQYITKFQSSEPGTVIKTGICPISLQENDTCIQCITDCGCGGNGQICCPGSRGLCKKCVGPVIKHKYIDGKCKNCTNGVCNITDCPDKPIIEGCPDDVFNFTLPNNNDSVPINVSVYPFNTIQAHDCSSLRRNISVELRKDTLTWHDAVQQVDVIAKDMNGESVCKVSVNVRDVTAPWFISCPSDMEFYSKDLFTTATWFDPVADDNVAKPPIIQEKDKRYKSHMDLRVGTIYSFKYRAKDYEGNRGLPCSFTISVQKIDTPCSSPPQIQQGSLFCKGDPDSVECVIKECAKDFIIMAEFNHTYRCHNGEWIPPFNDRIQTGACLKMEFLSLALQLNVDLLIEDTKTPTKADIIECFQKLSLCPEPTTNGYYHMCTEFNIQLIRKENILNLEVNTTHQLRFNETVKGVKSELNKTVTSLSLAFSERNNSTYCPQFSGLIQNMSMKEYIFCKPGSILLPSKINCTLCPPGEYEAGSTCRQCPRGYYTNLPGQTECVKCDGDKTTYRLISYSKDHCVSMADTTPVSSNTFLLVGIVCGTLLLISVVVAVTVYKVRKAKKSPYPTGVFIDETYLGLTGKTGENPYDNNKSIYDEIPADSVM</sequence>
<evidence type="ECO:0000313" key="4">
    <source>
        <dbReference type="EMBL" id="KAL3859988.1"/>
    </source>
</evidence>
<feature type="domain" description="HYR" evidence="3">
    <location>
        <begin position="184"/>
        <end position="270"/>
    </location>
</feature>
<reference evidence="4 5" key="1">
    <citation type="submission" date="2024-11" db="EMBL/GenBank/DDBJ databases">
        <title>Chromosome-level genome assembly of the freshwater bivalve Anodonta woodiana.</title>
        <authorList>
            <person name="Chen X."/>
        </authorList>
    </citation>
    <scope>NUCLEOTIDE SEQUENCE [LARGE SCALE GENOMIC DNA]</scope>
    <source>
        <strain evidence="4">MN2024</strain>
        <tissue evidence="4">Gills</tissue>
    </source>
</reference>
<proteinExistence type="predicted"/>
<evidence type="ECO:0000259" key="3">
    <source>
        <dbReference type="PROSITE" id="PS50825"/>
    </source>
</evidence>
<feature type="transmembrane region" description="Helical" evidence="2">
    <location>
        <begin position="540"/>
        <end position="562"/>
    </location>
</feature>
<evidence type="ECO:0000256" key="1">
    <source>
        <dbReference type="ARBA" id="ARBA00022737"/>
    </source>
</evidence>
<dbReference type="Proteomes" id="UP001634394">
    <property type="component" value="Unassembled WGS sequence"/>
</dbReference>
<gene>
    <name evidence="4" type="ORF">ACJMK2_010165</name>
</gene>
<dbReference type="InterPro" id="IPR011641">
    <property type="entry name" value="Tyr-kin_ephrin_A/B_rcpt-like"/>
</dbReference>
<keyword evidence="2" id="KW-0812">Transmembrane</keyword>
<dbReference type="InterPro" id="IPR003410">
    <property type="entry name" value="HYR_dom"/>
</dbReference>
<evidence type="ECO:0000256" key="2">
    <source>
        <dbReference type="SAM" id="Phobius"/>
    </source>
</evidence>
<dbReference type="EMBL" id="JBJQND010000012">
    <property type="protein sequence ID" value="KAL3859988.1"/>
    <property type="molecule type" value="Genomic_DNA"/>
</dbReference>
<keyword evidence="5" id="KW-1185">Reference proteome</keyword>
<organism evidence="4 5">
    <name type="scientific">Sinanodonta woodiana</name>
    <name type="common">Chinese pond mussel</name>
    <name type="synonym">Anodonta woodiana</name>
    <dbReference type="NCBI Taxonomy" id="1069815"/>
    <lineage>
        <taxon>Eukaryota</taxon>
        <taxon>Metazoa</taxon>
        <taxon>Spiralia</taxon>
        <taxon>Lophotrochozoa</taxon>
        <taxon>Mollusca</taxon>
        <taxon>Bivalvia</taxon>
        <taxon>Autobranchia</taxon>
        <taxon>Heteroconchia</taxon>
        <taxon>Palaeoheterodonta</taxon>
        <taxon>Unionida</taxon>
        <taxon>Unionoidea</taxon>
        <taxon>Unionidae</taxon>
        <taxon>Unioninae</taxon>
        <taxon>Sinanodonta</taxon>
    </lineage>
</organism>
<dbReference type="PANTHER" id="PTHR24273:SF32">
    <property type="entry name" value="HYALIN"/>
    <property type="match status" value="1"/>
</dbReference>
<dbReference type="SUPFAM" id="SSF57184">
    <property type="entry name" value="Growth factor receptor domain"/>
    <property type="match status" value="1"/>
</dbReference>
<keyword evidence="1" id="KW-0677">Repeat</keyword>
<dbReference type="InterPro" id="IPR009030">
    <property type="entry name" value="Growth_fac_rcpt_cys_sf"/>
</dbReference>